<reference evidence="4 5" key="1">
    <citation type="submission" date="2020-08" db="EMBL/GenBank/DDBJ databases">
        <authorList>
            <person name="Hejnol A."/>
        </authorList>
    </citation>
    <scope>NUCLEOTIDE SEQUENCE [LARGE SCALE GENOMIC DNA]</scope>
</reference>
<dbReference type="SMART" id="SM00185">
    <property type="entry name" value="ARM"/>
    <property type="match status" value="11"/>
</dbReference>
<dbReference type="SUPFAM" id="SSF48371">
    <property type="entry name" value="ARM repeat"/>
    <property type="match status" value="3"/>
</dbReference>
<name>A0A7I8VHE4_9ANNE</name>
<evidence type="ECO:0000313" key="5">
    <source>
        <dbReference type="Proteomes" id="UP000549394"/>
    </source>
</evidence>
<dbReference type="OrthoDB" id="1683831at2759"/>
<organism evidence="4 5">
    <name type="scientific">Dimorphilus gyrociliatus</name>
    <dbReference type="NCBI Taxonomy" id="2664684"/>
    <lineage>
        <taxon>Eukaryota</taxon>
        <taxon>Metazoa</taxon>
        <taxon>Spiralia</taxon>
        <taxon>Lophotrochozoa</taxon>
        <taxon>Annelida</taxon>
        <taxon>Polychaeta</taxon>
        <taxon>Polychaeta incertae sedis</taxon>
        <taxon>Dinophilidae</taxon>
        <taxon>Dimorphilus</taxon>
    </lineage>
</organism>
<dbReference type="EMBL" id="CAJFCJ010000005">
    <property type="protein sequence ID" value="CAD5114678.1"/>
    <property type="molecule type" value="Genomic_DNA"/>
</dbReference>
<dbReference type="InterPro" id="IPR043379">
    <property type="entry name" value="ANKAR"/>
</dbReference>
<dbReference type="SUPFAM" id="SSF48403">
    <property type="entry name" value="Ankyrin repeat"/>
    <property type="match status" value="1"/>
</dbReference>
<dbReference type="InterPro" id="IPR011989">
    <property type="entry name" value="ARM-like"/>
</dbReference>
<dbReference type="Gene3D" id="1.25.10.10">
    <property type="entry name" value="Leucine-rich Repeat Variant"/>
    <property type="match status" value="4"/>
</dbReference>
<keyword evidence="5" id="KW-1185">Reference proteome</keyword>
<dbReference type="InterPro" id="IPR036770">
    <property type="entry name" value="Ankyrin_rpt-contain_sf"/>
</dbReference>
<dbReference type="SMART" id="SM00248">
    <property type="entry name" value="ANK"/>
    <property type="match status" value="3"/>
</dbReference>
<dbReference type="InterPro" id="IPR002110">
    <property type="entry name" value="Ankyrin_rpt"/>
</dbReference>
<sequence>MATTDDATNTPDLPLIDAFLSKLSQFDKYELCSQQSSHWMLSTNDFKVPTEPPLGIITSMIPISGNSSVVLLPTLDNSEDDVLDIRLIHQMIRELTFGIYALNSMPACSLEANYDQSTQCQLPPAYIDTKVGQLMIHVDYIMKSLWHGAYMPTDKRKAFTDVWRTNLVVNTSTGKPETKKPIITEFISAGTMDITKDPEYANVYDNLKTMDTDAEEAKFFMNHVDDMAMIMTIYQRAIIQHRNLFLIDADWIVSSNIRTIDEKVDKNAYERLHNRLQLHELIINEYLSQKKETAFNLQMMKLISFLVPWLVGMKKRMKIPNLKTFLPNLKGDEVRTERELPPLIQSPDFKCKNFMFGPERYFHLHGCIQFDHETPSCGEVPEELAARHDEILEQTIARDSSWLDPNTKPPQDNVYPAEIVTINGKRYHAIAIQFETYYHQQPQKPPWVCTMSERIGQMRLKTMTEHDVHDVFRKHFGTKKAINYKNQLLGLSAAARRGLVATFNTLARKCPPSRLGKQDDNGLSLLHHAAMNNRPHVIAQLILHSMDVNVRKSNNIQISGPTALHLAARCGSFEAATCLVANYANLLATDQDGWVPAHYAAFYDNVPILKLLIGKESALLEFQTKDDSGALEALKCLLDLGAYVQRKDDMNNNVIEVAAMRFHTNVLEFFIDWDHPEVPVWEIIVGMLKGDDLARKDSAVKCIDVLAISREDNWKEILNAGGVPAVVSLLYLNDERIQAVAVAVLCSISQHQDVRLALCQTNAGPILIQLLSSPNDDIQARASIVVADMACIEGQQELLSSQGAISPLVNLLDSEIEDVLVYAVNAIKMMSQGCPDIQTEAAKGGVIEPLVEFLSIHSEKLQASASSAIAAVSGGHKDNQDTLIKEGVVKPLIKLIKGHQVTAQVQAACALEALCDGNSSAQLAFMEEDGPKALLKLFKYWSVQVREQGACALWSLAGDKKKQQKEIANHIGLHRLIEMLLATSEKLQYVGCMAMNALGYEDMEEQNKIVKQDGIGPLVRLLRSPKTSERVLLIVIQLIGTLCIGVAHRNNKVSQKRMSEENSIPSLVQLIISPPNDDIKVEAACTLACVVLGNSSNQQLLKMEETFDISYVLELLYSPIDRIRLRAGFALSLFAFNNTTQQYAVKEAGGLEYSFFRSFLKSEDDLEKCNSAFQMVVLSRVVNDRDQVSLTAEGISMLVEVLKSKNDSTVSEAASLIASVAHTRTGIPDALVTVGVMDVLISKINRESDDYSRNEHLRFMCATALGYMTFHRPAMRILLTACRSTPKLFESYVENLGKDFKASQEFFEEFERCKAVGMPCLSLEKYGGPPILGKKNVPMKRPLTTQTRKATASRPIRVTSAPPRSLRTASNVTSMTVSRPPTSGNTSRITIDENPSKSVFKSRLSAWGSR</sequence>
<feature type="repeat" description="ARM" evidence="2">
    <location>
        <begin position="803"/>
        <end position="831"/>
    </location>
</feature>
<feature type="compositionally biased region" description="Polar residues" evidence="3">
    <location>
        <begin position="1367"/>
        <end position="1389"/>
    </location>
</feature>
<feature type="repeat" description="ANK" evidence="1">
    <location>
        <begin position="521"/>
        <end position="553"/>
    </location>
</feature>
<dbReference type="PANTHER" id="PTHR46464">
    <property type="entry name" value="ANK_REP_REGION DOMAIN-CONTAINING PROTEIN"/>
    <property type="match status" value="1"/>
</dbReference>
<dbReference type="Proteomes" id="UP000549394">
    <property type="component" value="Unassembled WGS sequence"/>
</dbReference>
<dbReference type="InterPro" id="IPR000225">
    <property type="entry name" value="Armadillo"/>
</dbReference>
<dbReference type="InterPro" id="IPR016024">
    <property type="entry name" value="ARM-type_fold"/>
</dbReference>
<evidence type="ECO:0000256" key="3">
    <source>
        <dbReference type="SAM" id="MobiDB-lite"/>
    </source>
</evidence>
<gene>
    <name evidence="4" type="ORF">DGYR_LOCUS3504</name>
</gene>
<evidence type="ECO:0000256" key="2">
    <source>
        <dbReference type="PROSITE-ProRule" id="PRU00259"/>
    </source>
</evidence>
<dbReference type="PROSITE" id="PS50088">
    <property type="entry name" value="ANK_REPEAT"/>
    <property type="match status" value="2"/>
</dbReference>
<proteinExistence type="predicted"/>
<protein>
    <submittedName>
        <fullName evidence="4">DgyrCDS3724</fullName>
    </submittedName>
</protein>
<evidence type="ECO:0000256" key="1">
    <source>
        <dbReference type="PROSITE-ProRule" id="PRU00023"/>
    </source>
</evidence>
<feature type="repeat" description="ANK" evidence="1">
    <location>
        <begin position="559"/>
        <end position="591"/>
    </location>
</feature>
<dbReference type="PANTHER" id="PTHR46464:SF1">
    <property type="entry name" value="ANKYRIN AND ARMADILLO REPEAT-CONTAINING PROTEIN"/>
    <property type="match status" value="1"/>
</dbReference>
<evidence type="ECO:0000313" key="4">
    <source>
        <dbReference type="EMBL" id="CAD5114678.1"/>
    </source>
</evidence>
<feature type="repeat" description="ARM" evidence="2">
    <location>
        <begin position="721"/>
        <end position="763"/>
    </location>
</feature>
<dbReference type="Pfam" id="PF12796">
    <property type="entry name" value="Ank_2"/>
    <property type="match status" value="1"/>
</dbReference>
<comment type="caution">
    <text evidence="4">The sequence shown here is derived from an EMBL/GenBank/DDBJ whole genome shotgun (WGS) entry which is preliminary data.</text>
</comment>
<feature type="region of interest" description="Disordered" evidence="3">
    <location>
        <begin position="1360"/>
        <end position="1395"/>
    </location>
</feature>
<dbReference type="Gene3D" id="1.25.40.20">
    <property type="entry name" value="Ankyrin repeat-containing domain"/>
    <property type="match status" value="1"/>
</dbReference>
<dbReference type="PROSITE" id="PS50176">
    <property type="entry name" value="ARM_REPEAT"/>
    <property type="match status" value="2"/>
</dbReference>
<keyword evidence="1" id="KW-0040">ANK repeat</keyword>
<accession>A0A7I8VHE4</accession>